<protein>
    <submittedName>
        <fullName evidence="3">Tyrosine-protein phosphatase domain-containing protein</fullName>
    </submittedName>
</protein>
<dbReference type="GO" id="GO:0004725">
    <property type="term" value="F:protein tyrosine phosphatase activity"/>
    <property type="evidence" value="ECO:0007669"/>
    <property type="project" value="InterPro"/>
</dbReference>
<evidence type="ECO:0000259" key="1">
    <source>
        <dbReference type="PROSITE" id="PS50055"/>
    </source>
</evidence>
<dbReference type="InterPro" id="IPR029021">
    <property type="entry name" value="Prot-tyrosine_phosphatase-like"/>
</dbReference>
<dbReference type="InterPro" id="IPR052782">
    <property type="entry name" value="Oocyte-zygote_transition_reg"/>
</dbReference>
<dbReference type="Pfam" id="PF00102">
    <property type="entry name" value="Y_phosphatase"/>
    <property type="match status" value="1"/>
</dbReference>
<dbReference type="Gene3D" id="3.90.190.10">
    <property type="entry name" value="Protein tyrosine phosphatase superfamily"/>
    <property type="match status" value="1"/>
</dbReference>
<feature type="domain" description="Tyrosine-protein phosphatase" evidence="1">
    <location>
        <begin position="1"/>
        <end position="83"/>
    </location>
</feature>
<dbReference type="SUPFAM" id="SSF52799">
    <property type="entry name" value="(Phosphotyrosine protein) phosphatases II"/>
    <property type="match status" value="1"/>
</dbReference>
<organism evidence="2 3">
    <name type="scientific">Angiostrongylus cantonensis</name>
    <name type="common">Rat lungworm</name>
    <dbReference type="NCBI Taxonomy" id="6313"/>
    <lineage>
        <taxon>Eukaryota</taxon>
        <taxon>Metazoa</taxon>
        <taxon>Ecdysozoa</taxon>
        <taxon>Nematoda</taxon>
        <taxon>Chromadorea</taxon>
        <taxon>Rhabditida</taxon>
        <taxon>Rhabditina</taxon>
        <taxon>Rhabditomorpha</taxon>
        <taxon>Strongyloidea</taxon>
        <taxon>Metastrongylidae</taxon>
        <taxon>Angiostrongylus</taxon>
    </lineage>
</organism>
<name>A0A0K0DJ59_ANGCA</name>
<accession>A0A0K0DJ59</accession>
<proteinExistence type="predicted"/>
<evidence type="ECO:0000313" key="2">
    <source>
        <dbReference type="Proteomes" id="UP000035642"/>
    </source>
</evidence>
<keyword evidence="2" id="KW-1185">Reference proteome</keyword>
<dbReference type="PANTHER" id="PTHR46163:SF5">
    <property type="entry name" value="TYROSINE-PROTEIN PHOSPHATASE"/>
    <property type="match status" value="1"/>
</dbReference>
<dbReference type="PANTHER" id="PTHR46163">
    <property type="entry name" value="TYROSINE-PROTEIN PHOSPHATASE-RELATED"/>
    <property type="match status" value="1"/>
</dbReference>
<dbReference type="Proteomes" id="UP000035642">
    <property type="component" value="Unassembled WGS sequence"/>
</dbReference>
<dbReference type="AlphaFoldDB" id="A0A0K0DJ59"/>
<sequence length="184" mass="20891">MRLLMYALWKVYLKDVGCLDHCRVVLNIGNVSYIHANYVSTPDNSKRFICTQAPLPSTCPEFWCMVVQEKSAAVLMLCNFVEQVGPFEEAHMISTAPIQNFASPFSVLYHNDAISIHPSIRMIWEHNSAISPVIMMLQSKYKCFNFYLLPHLLSLPLAAVADTTDRVKAWVRGRLSKGYGLFSE</sequence>
<dbReference type="SMART" id="SM00194">
    <property type="entry name" value="PTPc"/>
    <property type="match status" value="1"/>
</dbReference>
<dbReference type="PROSITE" id="PS50055">
    <property type="entry name" value="TYR_PHOSPHATASE_PTP"/>
    <property type="match status" value="1"/>
</dbReference>
<dbReference type="InterPro" id="IPR000242">
    <property type="entry name" value="PTP_cat"/>
</dbReference>
<evidence type="ECO:0000313" key="3">
    <source>
        <dbReference type="WBParaSite" id="ACAC_0001140701-mRNA-1"/>
    </source>
</evidence>
<reference evidence="2" key="1">
    <citation type="submission" date="2012-09" db="EMBL/GenBank/DDBJ databases">
        <authorList>
            <person name="Martin A.A."/>
        </authorList>
    </citation>
    <scope>NUCLEOTIDE SEQUENCE</scope>
</reference>
<dbReference type="WBParaSite" id="ACAC_0001140701-mRNA-1">
    <property type="protein sequence ID" value="ACAC_0001140701-mRNA-1"/>
    <property type="gene ID" value="ACAC_0001140701"/>
</dbReference>
<dbReference type="STRING" id="6313.A0A0K0DJ59"/>
<reference evidence="3" key="2">
    <citation type="submission" date="2017-02" db="UniProtKB">
        <authorList>
            <consortium name="WormBaseParasite"/>
        </authorList>
    </citation>
    <scope>IDENTIFICATION</scope>
</reference>